<sequence length="113" mass="12469">MDVAAMNVRIVFQKNETVSDAIGNHTNTWADYYSCHATISDSLGKSSAESEAAGQTAAHPDISFTVRFCQKAKAVDTTGFRILWDGGIYDILKVDHLNNKKRALKFKCEKAGR</sequence>
<organism evidence="1 2">
    <name type="scientific">Petralouisia muris</name>
    <dbReference type="NCBI Taxonomy" id="3032872"/>
    <lineage>
        <taxon>Bacteria</taxon>
        <taxon>Bacillati</taxon>
        <taxon>Bacillota</taxon>
        <taxon>Clostridia</taxon>
        <taxon>Lachnospirales</taxon>
        <taxon>Lachnospiraceae</taxon>
        <taxon>Petralouisia</taxon>
    </lineage>
</organism>
<name>A0AC61RQB1_9FIRM</name>
<comment type="caution">
    <text evidence="1">The sequence shown here is derived from an EMBL/GenBank/DDBJ whole genome shotgun (WGS) entry which is preliminary data.</text>
</comment>
<protein>
    <submittedName>
        <fullName evidence="1">Head-tail adaptor protein</fullName>
    </submittedName>
</protein>
<gene>
    <name evidence="1" type="ORF">E5329_22215</name>
</gene>
<accession>A0AC61RQB1</accession>
<keyword evidence="2" id="KW-1185">Reference proteome</keyword>
<proteinExistence type="predicted"/>
<evidence type="ECO:0000313" key="1">
    <source>
        <dbReference type="EMBL" id="TGY91235.1"/>
    </source>
</evidence>
<dbReference type="Proteomes" id="UP000304953">
    <property type="component" value="Unassembled WGS sequence"/>
</dbReference>
<evidence type="ECO:0000313" key="2">
    <source>
        <dbReference type="Proteomes" id="UP000304953"/>
    </source>
</evidence>
<dbReference type="EMBL" id="SRYA01000065">
    <property type="protein sequence ID" value="TGY91235.1"/>
    <property type="molecule type" value="Genomic_DNA"/>
</dbReference>
<reference evidence="1" key="1">
    <citation type="submission" date="2019-04" db="EMBL/GenBank/DDBJ databases">
        <title>Microbes associate with the intestines of laboratory mice.</title>
        <authorList>
            <person name="Navarre W."/>
            <person name="Wong E."/>
            <person name="Huang K."/>
            <person name="Tropini C."/>
            <person name="Ng K."/>
            <person name="Yu B."/>
        </authorList>
    </citation>
    <scope>NUCLEOTIDE SEQUENCE</scope>
    <source>
        <strain evidence="1">NM01_1-7b</strain>
    </source>
</reference>